<gene>
    <name evidence="2" type="ORF">PBRASI_LOCUS3193</name>
</gene>
<feature type="region of interest" description="Disordered" evidence="1">
    <location>
        <begin position="55"/>
        <end position="78"/>
    </location>
</feature>
<dbReference type="AlphaFoldDB" id="A0A9N8ZY72"/>
<evidence type="ECO:0000313" key="3">
    <source>
        <dbReference type="Proteomes" id="UP000789739"/>
    </source>
</evidence>
<evidence type="ECO:0000256" key="1">
    <source>
        <dbReference type="SAM" id="MobiDB-lite"/>
    </source>
</evidence>
<keyword evidence="3" id="KW-1185">Reference proteome</keyword>
<dbReference type="EMBL" id="CAJVPI010000278">
    <property type="protein sequence ID" value="CAG8512629.1"/>
    <property type="molecule type" value="Genomic_DNA"/>
</dbReference>
<proteinExistence type="predicted"/>
<sequence length="78" mass="8738">MVQVGNQNEKSFWQSYKAIPPRARKYIGLNTNSYEIAGIAIALMGMYISERLEERLPAPSKSQNTSTPPTHDVTIAKQ</sequence>
<evidence type="ECO:0000313" key="2">
    <source>
        <dbReference type="EMBL" id="CAG8512629.1"/>
    </source>
</evidence>
<protein>
    <submittedName>
        <fullName evidence="2">530_t:CDS:1</fullName>
    </submittedName>
</protein>
<organism evidence="2 3">
    <name type="scientific">Paraglomus brasilianum</name>
    <dbReference type="NCBI Taxonomy" id="144538"/>
    <lineage>
        <taxon>Eukaryota</taxon>
        <taxon>Fungi</taxon>
        <taxon>Fungi incertae sedis</taxon>
        <taxon>Mucoromycota</taxon>
        <taxon>Glomeromycotina</taxon>
        <taxon>Glomeromycetes</taxon>
        <taxon>Paraglomerales</taxon>
        <taxon>Paraglomeraceae</taxon>
        <taxon>Paraglomus</taxon>
    </lineage>
</organism>
<comment type="caution">
    <text evidence="2">The sequence shown here is derived from an EMBL/GenBank/DDBJ whole genome shotgun (WGS) entry which is preliminary data.</text>
</comment>
<feature type="compositionally biased region" description="Polar residues" evidence="1">
    <location>
        <begin position="60"/>
        <end position="69"/>
    </location>
</feature>
<dbReference type="Proteomes" id="UP000789739">
    <property type="component" value="Unassembled WGS sequence"/>
</dbReference>
<accession>A0A9N8ZY72</accession>
<reference evidence="2" key="1">
    <citation type="submission" date="2021-06" db="EMBL/GenBank/DDBJ databases">
        <authorList>
            <person name="Kallberg Y."/>
            <person name="Tangrot J."/>
            <person name="Rosling A."/>
        </authorList>
    </citation>
    <scope>NUCLEOTIDE SEQUENCE</scope>
    <source>
        <strain evidence="2">BR232B</strain>
    </source>
</reference>
<name>A0A9N8ZY72_9GLOM</name>
<dbReference type="OrthoDB" id="2555959at2759"/>